<accession>A0ABN8ZV78</accession>
<feature type="region of interest" description="Disordered" evidence="1">
    <location>
        <begin position="1"/>
        <end position="23"/>
    </location>
</feature>
<feature type="compositionally biased region" description="Pro residues" evidence="1">
    <location>
        <begin position="7"/>
        <end position="22"/>
    </location>
</feature>
<evidence type="ECO:0000313" key="2">
    <source>
        <dbReference type="EMBL" id="CAI9177634.1"/>
    </source>
</evidence>
<sequence length="101" mass="10691">MDSVPFASPPAPSKPPCHPGVPGPGFLSLPQPALHLLPVPVTPPFWSQALAWWDESSLQRGGRAGSCLLASLALTFPLLRLRCGESGTHLREPFPSAELSS</sequence>
<dbReference type="Proteomes" id="UP001176941">
    <property type="component" value="Chromosome 7"/>
</dbReference>
<keyword evidence="3" id="KW-1185">Reference proteome</keyword>
<evidence type="ECO:0000313" key="3">
    <source>
        <dbReference type="Proteomes" id="UP001176941"/>
    </source>
</evidence>
<organism evidence="2 3">
    <name type="scientific">Rangifer tarandus platyrhynchus</name>
    <name type="common">Svalbard reindeer</name>
    <dbReference type="NCBI Taxonomy" id="3082113"/>
    <lineage>
        <taxon>Eukaryota</taxon>
        <taxon>Metazoa</taxon>
        <taxon>Chordata</taxon>
        <taxon>Craniata</taxon>
        <taxon>Vertebrata</taxon>
        <taxon>Euteleostomi</taxon>
        <taxon>Mammalia</taxon>
        <taxon>Eutheria</taxon>
        <taxon>Laurasiatheria</taxon>
        <taxon>Artiodactyla</taxon>
        <taxon>Ruminantia</taxon>
        <taxon>Pecora</taxon>
        <taxon>Cervidae</taxon>
        <taxon>Odocoileinae</taxon>
        <taxon>Rangifer</taxon>
    </lineage>
</organism>
<dbReference type="EMBL" id="OX459943">
    <property type="protein sequence ID" value="CAI9177634.1"/>
    <property type="molecule type" value="Genomic_DNA"/>
</dbReference>
<reference evidence="2" key="1">
    <citation type="submission" date="2023-04" db="EMBL/GenBank/DDBJ databases">
        <authorList>
            <consortium name="ELIXIR-Norway"/>
        </authorList>
    </citation>
    <scope>NUCLEOTIDE SEQUENCE [LARGE SCALE GENOMIC DNA]</scope>
</reference>
<evidence type="ECO:0000256" key="1">
    <source>
        <dbReference type="SAM" id="MobiDB-lite"/>
    </source>
</evidence>
<name>A0ABN8ZV78_RANTA</name>
<gene>
    <name evidence="2" type="ORF">MRATA1EN1_LOCUS26596</name>
</gene>
<protein>
    <submittedName>
        <fullName evidence="2">Uncharacterized protein</fullName>
    </submittedName>
</protein>
<proteinExistence type="predicted"/>